<accession>A0ABQ7JM55</accession>
<dbReference type="SUPFAM" id="SSF47323">
    <property type="entry name" value="Anticodon-binding domain of a subclass of class I aminoacyl-tRNA synthetases"/>
    <property type="match status" value="1"/>
</dbReference>
<dbReference type="Proteomes" id="UP001194696">
    <property type="component" value="Unassembled WGS sequence"/>
</dbReference>
<feature type="compositionally biased region" description="Acidic residues" evidence="3">
    <location>
        <begin position="484"/>
        <end position="494"/>
    </location>
</feature>
<protein>
    <recommendedName>
        <fullName evidence="1">arginine--tRNA ligase</fullName>
        <ecNumber evidence="1">6.1.1.19</ecNumber>
    </recommendedName>
</protein>
<evidence type="ECO:0000256" key="2">
    <source>
        <dbReference type="ARBA" id="ARBA00049339"/>
    </source>
</evidence>
<dbReference type="Pfam" id="PF05746">
    <property type="entry name" value="DALR_1"/>
    <property type="match status" value="1"/>
</dbReference>
<dbReference type="Gene3D" id="1.10.730.10">
    <property type="entry name" value="Isoleucyl-tRNA Synthetase, Domain 1"/>
    <property type="match status" value="1"/>
</dbReference>
<evidence type="ECO:0000256" key="3">
    <source>
        <dbReference type="SAM" id="MobiDB-lite"/>
    </source>
</evidence>
<evidence type="ECO:0000313" key="6">
    <source>
        <dbReference type="Proteomes" id="UP001194696"/>
    </source>
</evidence>
<name>A0ABQ7JM55_9FUNG</name>
<gene>
    <name evidence="5" type="primary">RARS2_1</name>
    <name evidence="5" type="ORF">BGZ96_001709</name>
</gene>
<evidence type="ECO:0000259" key="4">
    <source>
        <dbReference type="SMART" id="SM00836"/>
    </source>
</evidence>
<feature type="region of interest" description="Disordered" evidence="3">
    <location>
        <begin position="373"/>
        <end position="407"/>
    </location>
</feature>
<feature type="compositionally biased region" description="Gly residues" evidence="3">
    <location>
        <begin position="470"/>
        <end position="479"/>
    </location>
</feature>
<dbReference type="PANTHER" id="PTHR11956">
    <property type="entry name" value="ARGINYL-TRNA SYNTHETASE"/>
    <property type="match status" value="1"/>
</dbReference>
<organism evidence="5 6">
    <name type="scientific">Linnemannia gamsii</name>
    <dbReference type="NCBI Taxonomy" id="64522"/>
    <lineage>
        <taxon>Eukaryota</taxon>
        <taxon>Fungi</taxon>
        <taxon>Fungi incertae sedis</taxon>
        <taxon>Mucoromycota</taxon>
        <taxon>Mortierellomycotina</taxon>
        <taxon>Mortierellomycetes</taxon>
        <taxon>Mortierellales</taxon>
        <taxon>Mortierellaceae</taxon>
        <taxon>Linnemannia</taxon>
    </lineage>
</organism>
<dbReference type="PANTHER" id="PTHR11956:SF11">
    <property type="entry name" value="ARGININE--TRNA LIGASE, MITOCHONDRIAL-RELATED"/>
    <property type="match status" value="1"/>
</dbReference>
<feature type="region of interest" description="Disordered" evidence="3">
    <location>
        <begin position="470"/>
        <end position="499"/>
    </location>
</feature>
<comment type="catalytic activity">
    <reaction evidence="2">
        <text>tRNA(Arg) + L-arginine + ATP = L-arginyl-tRNA(Arg) + AMP + diphosphate</text>
        <dbReference type="Rhea" id="RHEA:20301"/>
        <dbReference type="Rhea" id="RHEA-COMP:9658"/>
        <dbReference type="Rhea" id="RHEA-COMP:9673"/>
        <dbReference type="ChEBI" id="CHEBI:30616"/>
        <dbReference type="ChEBI" id="CHEBI:32682"/>
        <dbReference type="ChEBI" id="CHEBI:33019"/>
        <dbReference type="ChEBI" id="CHEBI:78442"/>
        <dbReference type="ChEBI" id="CHEBI:78513"/>
        <dbReference type="ChEBI" id="CHEBI:456215"/>
        <dbReference type="EC" id="6.1.1.19"/>
    </reaction>
</comment>
<feature type="domain" description="DALR anticodon binding" evidence="4">
    <location>
        <begin position="547"/>
        <end position="663"/>
    </location>
</feature>
<sequence>MTELTLVSFRRAIATHLSGIVGQSAESLMPLVQQNTTHRKASHSVFSVVIKRLHHLHNSKNSSGGDGEKGVTVTVLDEQVLERCCSELSVETREWIVAARKTRDMLLFDPQPLQLIQKAVGAIVERSLGEGRRSGGGGRENVEEVLLGKRVREELGSVEQESRAVVMLVVDGVKTLQDENAFCSLRRTVLAGFVARVLSSTSGLGGVGDVKVIANPGSDEFLQGLDVESPTLSDSIGDDDSNYLMIVKRAFQTESEIKAQQINSSSTEDGGAWVVDLSAQKLGHVKVFSSSKTGGSTADGGTVEMGDPTAVVETMVQMARRFAQYGGNVNGDGAGEVRYIWVVPDGRRLFVEQVLFLARVIFPRKGELRLQSGADEATLTGTGTGEGQEPDRKKRAGATGPDVATDSGSLLTTKSWADLVDVVYYGPAAGVDLPKDPSSSSLFAAIGSEMGGIVEYTNVKMQEVVEQNRGGGGVGGYSGAYGNDEYDDDDDGDDGDKGLNEAELARMSKVLSRSALVVACCGGKRVRKLNVSLSRILDGKGNSGVFLQYVLSRLYGIERKSKTRFNASADLSHLASYTESLDLALLLAEYPETLSELQKSLDPSVLVTYLFDLAAMAGQANRVLRVKGMEVEVAEARWLLFWAAKRVFEEGLQLLGLEFLERM</sequence>
<dbReference type="InterPro" id="IPR001278">
    <property type="entry name" value="Arg-tRNA-ligase"/>
</dbReference>
<dbReference type="InterPro" id="IPR009080">
    <property type="entry name" value="tRNAsynth_Ia_anticodon-bd"/>
</dbReference>
<reference evidence="5 6" key="1">
    <citation type="journal article" date="2020" name="Fungal Divers.">
        <title>Resolving the Mortierellaceae phylogeny through synthesis of multi-gene phylogenetics and phylogenomics.</title>
        <authorList>
            <person name="Vandepol N."/>
            <person name="Liber J."/>
            <person name="Desiro A."/>
            <person name="Na H."/>
            <person name="Kennedy M."/>
            <person name="Barry K."/>
            <person name="Grigoriev I.V."/>
            <person name="Miller A.N."/>
            <person name="O'Donnell K."/>
            <person name="Stajich J.E."/>
            <person name="Bonito G."/>
        </authorList>
    </citation>
    <scope>NUCLEOTIDE SEQUENCE [LARGE SCALE GENOMIC DNA]</scope>
    <source>
        <strain evidence="5 6">AD045</strain>
    </source>
</reference>
<proteinExistence type="predicted"/>
<evidence type="ECO:0000313" key="5">
    <source>
        <dbReference type="EMBL" id="KAG0280032.1"/>
    </source>
</evidence>
<dbReference type="EMBL" id="JAAAIM010001296">
    <property type="protein sequence ID" value="KAG0280032.1"/>
    <property type="molecule type" value="Genomic_DNA"/>
</dbReference>
<evidence type="ECO:0000256" key="1">
    <source>
        <dbReference type="ARBA" id="ARBA00012837"/>
    </source>
</evidence>
<comment type="caution">
    <text evidence="5">The sequence shown here is derived from an EMBL/GenBank/DDBJ whole genome shotgun (WGS) entry which is preliminary data.</text>
</comment>
<keyword evidence="6" id="KW-1185">Reference proteome</keyword>
<dbReference type="SMART" id="SM00836">
    <property type="entry name" value="DALR_1"/>
    <property type="match status" value="1"/>
</dbReference>
<dbReference type="InterPro" id="IPR008909">
    <property type="entry name" value="DALR_anticod-bd"/>
</dbReference>
<dbReference type="EC" id="6.1.1.19" evidence="1"/>